<reference evidence="2" key="1">
    <citation type="submission" date="2023-06" db="EMBL/GenBank/DDBJ databases">
        <title>Genome-scale phylogeny and comparative genomics of the fungal order Sordariales.</title>
        <authorList>
            <consortium name="Lawrence Berkeley National Laboratory"/>
            <person name="Hensen N."/>
            <person name="Bonometti L."/>
            <person name="Westerberg I."/>
            <person name="Brannstrom I.O."/>
            <person name="Guillou S."/>
            <person name="Cros-Aarteil S."/>
            <person name="Calhoun S."/>
            <person name="Haridas S."/>
            <person name="Kuo A."/>
            <person name="Mondo S."/>
            <person name="Pangilinan J."/>
            <person name="Riley R."/>
            <person name="Labutti K."/>
            <person name="Andreopoulos B."/>
            <person name="Lipzen A."/>
            <person name="Chen C."/>
            <person name="Yanf M."/>
            <person name="Daum C."/>
            <person name="Ng V."/>
            <person name="Clum A."/>
            <person name="Steindorff A."/>
            <person name="Ohm R."/>
            <person name="Martin F."/>
            <person name="Silar P."/>
            <person name="Natvig D."/>
            <person name="Lalanne C."/>
            <person name="Gautier V."/>
            <person name="Ament-Velasquez S.L."/>
            <person name="Kruys A."/>
            <person name="Hutchinson M.I."/>
            <person name="Powell A.J."/>
            <person name="Barry K."/>
            <person name="Miller A.N."/>
            <person name="Grigoriev I.V."/>
            <person name="Debuchy R."/>
            <person name="Gladieux P."/>
            <person name="Thoren M.H."/>
            <person name="Johannesson H."/>
        </authorList>
    </citation>
    <scope>NUCLEOTIDE SEQUENCE</scope>
    <source>
        <strain evidence="2">8032-3</strain>
    </source>
</reference>
<keyword evidence="3" id="KW-1185">Reference proteome</keyword>
<accession>A0AAJ0FFK8</accession>
<name>A0AAJ0FFK8_9PEZI</name>
<protein>
    <submittedName>
        <fullName evidence="2">Heterokaryon incompatibility protein domain-protein</fullName>
    </submittedName>
</protein>
<evidence type="ECO:0000313" key="2">
    <source>
        <dbReference type="EMBL" id="KAK1765597.1"/>
    </source>
</evidence>
<dbReference type="InterPro" id="IPR010730">
    <property type="entry name" value="HET"/>
</dbReference>
<dbReference type="AlphaFoldDB" id="A0AAJ0FFK8"/>
<dbReference type="Pfam" id="PF06985">
    <property type="entry name" value="HET"/>
    <property type="match status" value="1"/>
</dbReference>
<dbReference type="Proteomes" id="UP001244011">
    <property type="component" value="Unassembled WGS sequence"/>
</dbReference>
<organism evidence="2 3">
    <name type="scientific">Phialemonium atrogriseum</name>
    <dbReference type="NCBI Taxonomy" id="1093897"/>
    <lineage>
        <taxon>Eukaryota</taxon>
        <taxon>Fungi</taxon>
        <taxon>Dikarya</taxon>
        <taxon>Ascomycota</taxon>
        <taxon>Pezizomycotina</taxon>
        <taxon>Sordariomycetes</taxon>
        <taxon>Sordariomycetidae</taxon>
        <taxon>Cephalothecales</taxon>
        <taxon>Cephalothecaceae</taxon>
        <taxon>Phialemonium</taxon>
    </lineage>
</organism>
<dbReference type="EMBL" id="MU839014">
    <property type="protein sequence ID" value="KAK1765597.1"/>
    <property type="molecule type" value="Genomic_DNA"/>
</dbReference>
<dbReference type="PANTHER" id="PTHR33112">
    <property type="entry name" value="DOMAIN PROTEIN, PUTATIVE-RELATED"/>
    <property type="match status" value="1"/>
</dbReference>
<feature type="domain" description="Heterokaryon incompatibility" evidence="1">
    <location>
        <begin position="304"/>
        <end position="446"/>
    </location>
</feature>
<sequence>MTNQPPDEHAVYRALFGIFTGANSSIRKPKAIRKLIEQHGNDEAISALLQAHSLDDLCTVAKKFLDEDLFAPNKMTATSRFFSARMEALEQQRRATTASDDLCGRCKRIDFAKIFAAKPASRDGSLVAHLGKETAKWGLSSCPLCRLFAAVRTPHPHVDPRYSSGPPKDDSYCLWGFPACTLFDVYGALPIELPNIVDNVVLGVFLERDAAAGKLRDVISQNNPDFICDASDRDPGHLRAINGRVVDARRIDLGILREWLQYCQDEHDTTSLCRVRGSTDDIPLFKVIDCETRRVVEPPERCRFSALSYVWGVANDPPNVVDQGGSFRHGTLPAVVEDAIAVTAEAGLRYLWVDKYCIAQDDREIKHAQFRSMARVYSAAQFTVFATAGDDSAAGLPGIGSGRTREVTPPVIVGDLTLTRVSLTRDHFRMKITRSKWFERAWTYQEAIFSRRRVFFTDHGMYFECSGMWCSEHLNEAPPIRALRNAPNPSFPQAHVLLTESKLLDCIQDYSRRKLTFEEDKLNAFLGVLQCFEDLPDPIRHYQGVPILASPTTTTGGDQAPRLGRRSCKDGFLHGLCWDINLPGTRRAGFPSWSWTGWQFSVQYSPSLLKQAEDIRSDASESDIGLWAELEGGWVVPWPSHAGFTDILHVKAPSALSRFVHIDAWTVDLRFEDSGIAWGHSRDRPATLRDNDTHEPYFTLFPGTRSYPGLYGDYFWTIDVGPSAQNPAGGKAYVPLCLTRDVREFPGLAERLLGETWTGIILPPTGPDAAPHRITILVVDSDGDATAERVGIVELRASAARWRGRKAANPITLAQRGVEADALAEVGAKVGTGANRELKMRWLDQSTGMTEEERQRGTGSWDDVLAAFARGVPRTRRRIRLG</sequence>
<dbReference type="PANTHER" id="PTHR33112:SF1">
    <property type="entry name" value="HETEROKARYON INCOMPATIBILITY DOMAIN-CONTAINING PROTEIN"/>
    <property type="match status" value="1"/>
</dbReference>
<comment type="caution">
    <text evidence="2">The sequence shown here is derived from an EMBL/GenBank/DDBJ whole genome shotgun (WGS) entry which is preliminary data.</text>
</comment>
<evidence type="ECO:0000313" key="3">
    <source>
        <dbReference type="Proteomes" id="UP001244011"/>
    </source>
</evidence>
<evidence type="ECO:0000259" key="1">
    <source>
        <dbReference type="Pfam" id="PF06985"/>
    </source>
</evidence>
<dbReference type="RefSeq" id="XP_060281810.1">
    <property type="nucleotide sequence ID" value="XM_060425534.1"/>
</dbReference>
<dbReference type="GeneID" id="85308721"/>
<proteinExistence type="predicted"/>
<gene>
    <name evidence="2" type="ORF">QBC33DRAFT_494763</name>
</gene>